<dbReference type="EC" id="3.2.2.15" evidence="2"/>
<organism evidence="2 3">
    <name type="scientific">Candidatus Avidehalobacter gallistercoris</name>
    <dbReference type="NCBI Taxonomy" id="2840694"/>
    <lineage>
        <taxon>Bacteria</taxon>
        <taxon>Bacillati</taxon>
        <taxon>Bacillota</taxon>
        <taxon>Clostridia</taxon>
        <taxon>Eubacteriales</taxon>
        <taxon>Peptococcaceae</taxon>
        <taxon>Peptococcaceae incertae sedis</taxon>
        <taxon>Candidatus Avidehalobacter</taxon>
    </lineage>
</organism>
<gene>
    <name evidence="2" type="ORF">IAB00_02700</name>
</gene>
<evidence type="ECO:0000313" key="3">
    <source>
        <dbReference type="Proteomes" id="UP000824124"/>
    </source>
</evidence>
<sequence length="167" mass="18397">MPKSCVIHPIPPVYAKNSCVLLLGTMPSPQSRRQGFYYGHPQNRFWPTLAQVFAVPVPAVDDIAAKRRLILDNQLALWDVLAACDIDGAADGSISNPQPNDIAGLIAKTRIQHVFCTGLKAWQLYQKLCAPATGIDAIRLPSTSPANRRITDTELIEAYQQIKTGRY</sequence>
<keyword evidence="2" id="KW-0326">Glycosidase</keyword>
<dbReference type="InterPro" id="IPR036895">
    <property type="entry name" value="Uracil-DNA_glycosylase-like_sf"/>
</dbReference>
<dbReference type="AlphaFoldDB" id="A0A9D1KZ84"/>
<proteinExistence type="predicted"/>
<dbReference type="SUPFAM" id="SSF52141">
    <property type="entry name" value="Uracil-DNA glycosylase-like"/>
    <property type="match status" value="1"/>
</dbReference>
<dbReference type="InterPro" id="IPR005122">
    <property type="entry name" value="Uracil-DNA_glycosylase-like"/>
</dbReference>
<dbReference type="InterPro" id="IPR026353">
    <property type="entry name" value="Hypoxan-DNA_Glyclase"/>
</dbReference>
<reference evidence="2" key="1">
    <citation type="submission" date="2020-10" db="EMBL/GenBank/DDBJ databases">
        <authorList>
            <person name="Gilroy R."/>
        </authorList>
    </citation>
    <scope>NUCLEOTIDE SEQUENCE</scope>
    <source>
        <strain evidence="2">2830</strain>
    </source>
</reference>
<evidence type="ECO:0000259" key="1">
    <source>
        <dbReference type="Pfam" id="PF03167"/>
    </source>
</evidence>
<accession>A0A9D1KZ84</accession>
<dbReference type="CDD" id="cd10032">
    <property type="entry name" value="UDG-F6_HDG"/>
    <property type="match status" value="1"/>
</dbReference>
<evidence type="ECO:0000313" key="2">
    <source>
        <dbReference type="EMBL" id="HIU10141.1"/>
    </source>
</evidence>
<dbReference type="GO" id="GO:0033958">
    <property type="term" value="F:DNA-deoxyinosine glycosylase activity"/>
    <property type="evidence" value="ECO:0007669"/>
    <property type="project" value="UniProtKB-EC"/>
</dbReference>
<comment type="caution">
    <text evidence="2">The sequence shown here is derived from an EMBL/GenBank/DDBJ whole genome shotgun (WGS) entry which is preliminary data.</text>
</comment>
<reference evidence="2" key="2">
    <citation type="journal article" date="2021" name="PeerJ">
        <title>Extensive microbial diversity within the chicken gut microbiome revealed by metagenomics and culture.</title>
        <authorList>
            <person name="Gilroy R."/>
            <person name="Ravi A."/>
            <person name="Getino M."/>
            <person name="Pursley I."/>
            <person name="Horton D.L."/>
            <person name="Alikhan N.F."/>
            <person name="Baker D."/>
            <person name="Gharbi K."/>
            <person name="Hall N."/>
            <person name="Watson M."/>
            <person name="Adriaenssens E.M."/>
            <person name="Foster-Nyarko E."/>
            <person name="Jarju S."/>
            <person name="Secka A."/>
            <person name="Antonio M."/>
            <person name="Oren A."/>
            <person name="Chaudhuri R.R."/>
            <person name="La Ragione R."/>
            <person name="Hildebrand F."/>
            <person name="Pallen M.J."/>
        </authorList>
    </citation>
    <scope>NUCLEOTIDE SEQUENCE</scope>
    <source>
        <strain evidence="2">2830</strain>
    </source>
</reference>
<dbReference type="EMBL" id="DVMH01000017">
    <property type="protein sequence ID" value="HIU10141.1"/>
    <property type="molecule type" value="Genomic_DNA"/>
</dbReference>
<name>A0A9D1KZ84_9FIRM</name>
<dbReference type="Gene3D" id="3.40.470.10">
    <property type="entry name" value="Uracil-DNA glycosylase-like domain"/>
    <property type="match status" value="1"/>
</dbReference>
<dbReference type="Proteomes" id="UP000824124">
    <property type="component" value="Unassembled WGS sequence"/>
</dbReference>
<protein>
    <submittedName>
        <fullName evidence="2">DNA-deoxyinosine glycosylase</fullName>
        <ecNumber evidence="2">3.2.2.15</ecNumber>
    </submittedName>
</protein>
<dbReference type="NCBIfam" id="TIGR04274">
    <property type="entry name" value="hypoxanDNAglyco"/>
    <property type="match status" value="1"/>
</dbReference>
<feature type="domain" description="Uracil-DNA glycosylase-like" evidence="1">
    <location>
        <begin position="12"/>
        <end position="160"/>
    </location>
</feature>
<keyword evidence="2" id="KW-0378">Hydrolase</keyword>
<dbReference type="Pfam" id="PF03167">
    <property type="entry name" value="UDG"/>
    <property type="match status" value="1"/>
</dbReference>